<keyword evidence="3" id="KW-1185">Reference proteome</keyword>
<keyword evidence="1" id="KW-0812">Transmembrane</keyword>
<gene>
    <name evidence="2" type="ORF">DX130_08445</name>
</gene>
<dbReference type="EMBL" id="QUBQ01000001">
    <property type="protein sequence ID" value="REK77025.1"/>
    <property type="molecule type" value="Genomic_DNA"/>
</dbReference>
<evidence type="ECO:0000313" key="3">
    <source>
        <dbReference type="Proteomes" id="UP000261905"/>
    </source>
</evidence>
<accession>A0A371PM06</accession>
<feature type="transmembrane region" description="Helical" evidence="1">
    <location>
        <begin position="47"/>
        <end position="71"/>
    </location>
</feature>
<reference evidence="2 3" key="1">
    <citation type="submission" date="2018-08" db="EMBL/GenBank/DDBJ databases">
        <title>Paenibacillus sp. M4BSY-1, whole genome shotgun sequence.</title>
        <authorList>
            <person name="Tuo L."/>
        </authorList>
    </citation>
    <scope>NUCLEOTIDE SEQUENCE [LARGE SCALE GENOMIC DNA]</scope>
    <source>
        <strain evidence="2 3">M4BSY-1</strain>
    </source>
</reference>
<dbReference type="Proteomes" id="UP000261905">
    <property type="component" value="Unassembled WGS sequence"/>
</dbReference>
<evidence type="ECO:0000256" key="1">
    <source>
        <dbReference type="SAM" id="Phobius"/>
    </source>
</evidence>
<protein>
    <submittedName>
        <fullName evidence="2">Uncharacterized protein</fullName>
    </submittedName>
</protein>
<organism evidence="2 3">
    <name type="scientific">Paenibacillus paeoniae</name>
    <dbReference type="NCBI Taxonomy" id="2292705"/>
    <lineage>
        <taxon>Bacteria</taxon>
        <taxon>Bacillati</taxon>
        <taxon>Bacillota</taxon>
        <taxon>Bacilli</taxon>
        <taxon>Bacillales</taxon>
        <taxon>Paenibacillaceae</taxon>
        <taxon>Paenibacillus</taxon>
    </lineage>
</organism>
<comment type="caution">
    <text evidence="2">The sequence shown here is derived from an EMBL/GenBank/DDBJ whole genome shotgun (WGS) entry which is preliminary data.</text>
</comment>
<dbReference type="OrthoDB" id="1747727at2"/>
<keyword evidence="1" id="KW-1133">Transmembrane helix</keyword>
<feature type="transmembrane region" description="Helical" evidence="1">
    <location>
        <begin position="6"/>
        <end position="27"/>
    </location>
</feature>
<dbReference type="AlphaFoldDB" id="A0A371PM06"/>
<name>A0A371PM06_9BACL</name>
<sequence>MAYYFFSLIMPYLIVAIPIMLLLLLIWKKTERQDERNLGWKTAGYLLLTPFRLLFNGLYLPAGALVAWLFYRNAKQNKVYKGRVILLGLVVYLIGFLPLQSGMQDWFYPRDQMSTYLTIGSNEQKRGFNFLMNNPEGTIYWSYHMQDEKGRQIYEAMKQSTPAKERPYMQHDDEWRLLLQQDSEKYRESFQDLEFYIRPDSEVFWLVVQNQRYSFQASPELLQLLQPLMKVQSNP</sequence>
<dbReference type="RefSeq" id="WP_116044350.1">
    <property type="nucleotide sequence ID" value="NZ_QUBQ01000001.1"/>
</dbReference>
<keyword evidence="1" id="KW-0472">Membrane</keyword>
<feature type="transmembrane region" description="Helical" evidence="1">
    <location>
        <begin position="83"/>
        <end position="103"/>
    </location>
</feature>
<evidence type="ECO:0000313" key="2">
    <source>
        <dbReference type="EMBL" id="REK77025.1"/>
    </source>
</evidence>
<proteinExistence type="predicted"/>